<feature type="domain" description="DUF7144" evidence="2">
    <location>
        <begin position="2"/>
        <end position="64"/>
    </location>
</feature>
<dbReference type="AlphaFoldDB" id="A0A2T0SBQ3"/>
<accession>A0A2T0SBQ3</accession>
<keyword evidence="1" id="KW-1133">Transmembrane helix</keyword>
<dbReference type="OrthoDB" id="4482242at2"/>
<keyword evidence="1" id="KW-0812">Transmembrane</keyword>
<keyword evidence="1" id="KW-0472">Membrane</keyword>
<proteinExistence type="predicted"/>
<name>A0A2T0SBQ3_9ACTN</name>
<evidence type="ECO:0000313" key="4">
    <source>
        <dbReference type="Proteomes" id="UP000239209"/>
    </source>
</evidence>
<comment type="caution">
    <text evidence="3">The sequence shown here is derived from an EMBL/GenBank/DDBJ whole genome shotgun (WGS) entry which is preliminary data.</text>
</comment>
<keyword evidence="4" id="KW-1185">Reference proteome</keyword>
<reference evidence="3 4" key="1">
    <citation type="submission" date="2018-03" db="EMBL/GenBank/DDBJ databases">
        <title>Genomic Encyclopedia of Archaeal and Bacterial Type Strains, Phase II (KMG-II): from individual species to whole genera.</title>
        <authorList>
            <person name="Goeker M."/>
        </authorList>
    </citation>
    <scope>NUCLEOTIDE SEQUENCE [LARGE SCALE GENOMIC DNA]</scope>
    <source>
        <strain evidence="3 4">DSM 45348</strain>
    </source>
</reference>
<dbReference type="InterPro" id="IPR055568">
    <property type="entry name" value="DUF7144"/>
</dbReference>
<evidence type="ECO:0000259" key="2">
    <source>
        <dbReference type="Pfam" id="PF23636"/>
    </source>
</evidence>
<feature type="transmembrane region" description="Helical" evidence="1">
    <location>
        <begin position="44"/>
        <end position="66"/>
    </location>
</feature>
<dbReference type="Proteomes" id="UP000239209">
    <property type="component" value="Unassembled WGS sequence"/>
</dbReference>
<protein>
    <recommendedName>
        <fullName evidence="2">DUF7144 domain-containing protein</fullName>
    </recommendedName>
</protein>
<dbReference type="EMBL" id="PVZG01000004">
    <property type="protein sequence ID" value="PRY30859.1"/>
    <property type="molecule type" value="Genomic_DNA"/>
</dbReference>
<evidence type="ECO:0000256" key="1">
    <source>
        <dbReference type="SAM" id="Phobius"/>
    </source>
</evidence>
<organism evidence="3 4">
    <name type="scientific">Pseudosporangium ferrugineum</name>
    <dbReference type="NCBI Taxonomy" id="439699"/>
    <lineage>
        <taxon>Bacteria</taxon>
        <taxon>Bacillati</taxon>
        <taxon>Actinomycetota</taxon>
        <taxon>Actinomycetes</taxon>
        <taxon>Micromonosporales</taxon>
        <taxon>Micromonosporaceae</taxon>
        <taxon>Pseudosporangium</taxon>
    </lineage>
</organism>
<evidence type="ECO:0000313" key="3">
    <source>
        <dbReference type="EMBL" id="PRY30859.1"/>
    </source>
</evidence>
<dbReference type="Pfam" id="PF23636">
    <property type="entry name" value="DUF7144"/>
    <property type="match status" value="1"/>
</dbReference>
<gene>
    <name evidence="3" type="ORF">CLV70_104411</name>
</gene>
<sequence length="72" mass="7438">MLGAALLAGAYGVLTGYGWGRTIGVLSASVNALVNMGFVAAYPFWTFLAVSFDIIAIYALVVHGGAAKTLRT</sequence>